<name>A0A2V0RJ65_9ZZZZ</name>
<comment type="caution">
    <text evidence="1">The sequence shown here is derived from an EMBL/GenBank/DDBJ whole genome shotgun (WGS) entry which is preliminary data.</text>
</comment>
<accession>A0A2V0RJ65</accession>
<protein>
    <submittedName>
        <fullName evidence="1">Uncharacterized protein</fullName>
    </submittedName>
</protein>
<sequence length="318" mass="32208">MYWSEVVKLADSYNPLSNDDLPLNAALAMVGAVPATAVAVYRHSPALIAFLMKQPAFLSHVAKAAGPGFLSTLVARNTYGEAEARGQDGFTAGLASTAAQLELGSVSTGNTVLPKGPSQLAKAGRGGAAMTRHMRDIASAVAKPTRGAVIKAVKAPVKIGAGAVKGVAGLANAGKGLGRGLGIEAAGTALGGAVLQGLSRTGVLEDTFDALGADISQEDIQRHVDDFTTTEIGGVTVPNVDPINSVLKTTGAIQDLHDVNQDRGYHGDDAYSTGKFVHDEISEELGDGIIGHAVGGTAGLVVGGVTGAGNVLKDLWPL</sequence>
<organism evidence="1">
    <name type="scientific">viral metagenome</name>
    <dbReference type="NCBI Taxonomy" id="1070528"/>
    <lineage>
        <taxon>unclassified sequences</taxon>
        <taxon>metagenomes</taxon>
        <taxon>organismal metagenomes</taxon>
    </lineage>
</organism>
<proteinExistence type="predicted"/>
<reference evidence="1" key="1">
    <citation type="submission" date="2017-04" db="EMBL/GenBank/DDBJ databases">
        <title>Unveiling RNA virosphere associated with marine microorganisms.</title>
        <authorList>
            <person name="Urayama S."/>
            <person name="Takaki Y."/>
            <person name="Nishi S."/>
            <person name="Yoshida Y."/>
            <person name="Deguchi S."/>
            <person name="Takai K."/>
            <person name="Nunoura T."/>
        </authorList>
    </citation>
    <scope>NUCLEOTIDE SEQUENCE</scope>
</reference>
<dbReference type="AlphaFoldDB" id="A0A2V0RJ65"/>
<dbReference type="EMBL" id="BDQE01000174">
    <property type="protein sequence ID" value="GBH22918.1"/>
    <property type="molecule type" value="Genomic_RNA"/>
</dbReference>
<evidence type="ECO:0000313" key="1">
    <source>
        <dbReference type="EMBL" id="GBH22918.1"/>
    </source>
</evidence>